<dbReference type="GO" id="GO:0008270">
    <property type="term" value="F:zinc ion binding"/>
    <property type="evidence" value="ECO:0007669"/>
    <property type="project" value="InterPro"/>
</dbReference>
<dbReference type="GO" id="GO:0005737">
    <property type="term" value="C:cytoplasm"/>
    <property type="evidence" value="ECO:0007669"/>
    <property type="project" value="TreeGrafter"/>
</dbReference>
<keyword evidence="2" id="KW-0472">Membrane</keyword>
<keyword evidence="3" id="KW-0732">Signal</keyword>
<comment type="subcellular location">
    <subcellularLocation>
        <location evidence="1">Membrane</location>
    </subcellularLocation>
</comment>
<dbReference type="InterPro" id="IPR050344">
    <property type="entry name" value="Peptidase_M1_aminopeptidases"/>
</dbReference>
<evidence type="ECO:0000256" key="3">
    <source>
        <dbReference type="SAM" id="SignalP"/>
    </source>
</evidence>
<evidence type="ECO:0000256" key="2">
    <source>
        <dbReference type="ARBA" id="ARBA00023136"/>
    </source>
</evidence>
<proteinExistence type="predicted"/>
<name>A0A8E6B637_9BACT</name>
<dbReference type="AlphaFoldDB" id="A0A8E6B637"/>
<dbReference type="KEGG" id="tsph:KIH39_19945"/>
<dbReference type="InterPro" id="IPR000184">
    <property type="entry name" value="Bac_surfAg_D15"/>
</dbReference>
<dbReference type="GO" id="GO:0042277">
    <property type="term" value="F:peptide binding"/>
    <property type="evidence" value="ECO:0007669"/>
    <property type="project" value="TreeGrafter"/>
</dbReference>
<accession>A0A8E6B637</accession>
<dbReference type="InterPro" id="IPR027268">
    <property type="entry name" value="Peptidase_M4/M1_CTD_sf"/>
</dbReference>
<dbReference type="GO" id="GO:0043171">
    <property type="term" value="P:peptide catabolic process"/>
    <property type="evidence" value="ECO:0007669"/>
    <property type="project" value="TreeGrafter"/>
</dbReference>
<keyword evidence="7" id="KW-1185">Reference proteome</keyword>
<dbReference type="Proteomes" id="UP000676194">
    <property type="component" value="Chromosome"/>
</dbReference>
<dbReference type="Gene3D" id="2.40.160.50">
    <property type="entry name" value="membrane protein fhac: a member of the omp85/tpsb transporter family"/>
    <property type="match status" value="1"/>
</dbReference>
<evidence type="ECO:0000313" key="6">
    <source>
        <dbReference type="EMBL" id="QVL31100.1"/>
    </source>
</evidence>
<organism evidence="6 7">
    <name type="scientific">Telmatocola sphagniphila</name>
    <dbReference type="NCBI Taxonomy" id="1123043"/>
    <lineage>
        <taxon>Bacteria</taxon>
        <taxon>Pseudomonadati</taxon>
        <taxon>Planctomycetota</taxon>
        <taxon>Planctomycetia</taxon>
        <taxon>Gemmatales</taxon>
        <taxon>Gemmataceae</taxon>
    </lineage>
</organism>
<dbReference type="GO" id="GO:0070006">
    <property type="term" value="F:metalloaminopeptidase activity"/>
    <property type="evidence" value="ECO:0007669"/>
    <property type="project" value="TreeGrafter"/>
</dbReference>
<reference evidence="6" key="1">
    <citation type="submission" date="2021-05" db="EMBL/GenBank/DDBJ databases">
        <title>Complete genome sequence of the cellulolytic planctomycete Telmatocola sphagniphila SP2T and characterization of the first cellulase from planctomycetes.</title>
        <authorList>
            <person name="Rakitin A.L."/>
            <person name="Beletsky A.V."/>
            <person name="Naumoff D.G."/>
            <person name="Kulichevskaya I.S."/>
            <person name="Mardanov A.V."/>
            <person name="Ravin N.V."/>
            <person name="Dedysh S.N."/>
        </authorList>
    </citation>
    <scope>NUCLEOTIDE SEQUENCE</scope>
    <source>
        <strain evidence="6">SP2T</strain>
    </source>
</reference>
<dbReference type="InterPro" id="IPR014782">
    <property type="entry name" value="Peptidase_M1_dom"/>
</dbReference>
<dbReference type="PANTHER" id="PTHR11533:SF174">
    <property type="entry name" value="PUROMYCIN-SENSITIVE AMINOPEPTIDASE-RELATED"/>
    <property type="match status" value="1"/>
</dbReference>
<feature type="domain" description="Bacterial surface antigen (D15)" evidence="4">
    <location>
        <begin position="803"/>
        <end position="971"/>
    </location>
</feature>
<dbReference type="Pfam" id="PF01103">
    <property type="entry name" value="Omp85"/>
    <property type="match status" value="1"/>
</dbReference>
<feature type="domain" description="Peptidase M1 membrane alanine aminopeptidase" evidence="5">
    <location>
        <begin position="292"/>
        <end position="508"/>
    </location>
</feature>
<evidence type="ECO:0000259" key="4">
    <source>
        <dbReference type="Pfam" id="PF01103"/>
    </source>
</evidence>
<dbReference type="Gene3D" id="1.10.390.10">
    <property type="entry name" value="Neutral Protease Domain 2"/>
    <property type="match status" value="1"/>
</dbReference>
<dbReference type="Pfam" id="PF01433">
    <property type="entry name" value="Peptidase_M1"/>
    <property type="match status" value="1"/>
</dbReference>
<feature type="chain" id="PRO_5034148420" evidence="3">
    <location>
        <begin position="21"/>
        <end position="1005"/>
    </location>
</feature>
<dbReference type="EMBL" id="CP074694">
    <property type="protein sequence ID" value="QVL31100.1"/>
    <property type="molecule type" value="Genomic_DNA"/>
</dbReference>
<evidence type="ECO:0000259" key="5">
    <source>
        <dbReference type="Pfam" id="PF01433"/>
    </source>
</evidence>
<dbReference type="SUPFAM" id="SSF55486">
    <property type="entry name" value="Metalloproteases ('zincins'), catalytic domain"/>
    <property type="match status" value="1"/>
</dbReference>
<dbReference type="GO" id="GO:0005615">
    <property type="term" value="C:extracellular space"/>
    <property type="evidence" value="ECO:0007669"/>
    <property type="project" value="TreeGrafter"/>
</dbReference>
<evidence type="ECO:0000256" key="1">
    <source>
        <dbReference type="ARBA" id="ARBA00004370"/>
    </source>
</evidence>
<dbReference type="CDD" id="cd09604">
    <property type="entry name" value="M1_APN_like"/>
    <property type="match status" value="1"/>
</dbReference>
<dbReference type="GO" id="GO:0019867">
    <property type="term" value="C:outer membrane"/>
    <property type="evidence" value="ECO:0007669"/>
    <property type="project" value="InterPro"/>
</dbReference>
<gene>
    <name evidence="6" type="ORF">KIH39_19945</name>
</gene>
<evidence type="ECO:0000313" key="7">
    <source>
        <dbReference type="Proteomes" id="UP000676194"/>
    </source>
</evidence>
<feature type="signal peptide" evidence="3">
    <location>
        <begin position="1"/>
        <end position="20"/>
    </location>
</feature>
<protein>
    <submittedName>
        <fullName evidence="6">BamA/TamA family outer membrane protein</fullName>
    </submittedName>
</protein>
<sequence length="1005" mass="115087">MKLCCCSLIALLSLALPVLAAPPVAPEWLPKYHLEMQMDLEGHTVKVVQRSTIINHFQKPLDLVVFNVHSAFQPPQGTVERLYLAKMLEIMRVAASQGLYTRRAFDLQKVLVSSDGKNFAAVASHFRENNECALEVPLPKILNPGESVVVEMQYTFYLPQKQGRWGQWKGVTFLSNWCPVLAFYDDKDGWQPTPFIAWHQPWFNEAGVFDAVVNLPCDQVVACSGPIEKIEKENKVTATRHDVYIGPQILRDFAFICSNRFQEYAIVSEGVKVKCIAFPEHEHYAKVIAGISSRAIEQYKKWFGPFPYKELTLVESYFGWNGNECAGLIMVDERVFDMPKLAENYVEYLISHETCHQWWYNTIGTDGYRETFMDEAFATFFAHKLLDLKHGRNNALLVYPKELEWLPRIERENYRFSSFYSTLHRGELQPPLTEMQNYRHVGNLFSAAYDRGSKIIGIIEDQMGEQAFLEFMHVLYHKYYFRVLRARELQMELEKFTGRSWDEFFKRWLYNIGMTDWAVNSVQVQTLPKKLVNINDKANNPEAKQKEYQYKATVVLQQKAEYNEPTTLGVSFDGKEYAVRVPVGMVSQPAELQDPPATISPLPGNKLQVELYLTDEPKQITVDPDKILPDANPANNYWKSDPRIRLTPLYTFLDETPMTTDYHRWNITIGPWFYGPSYFDPWYNRSDIMGVRAGAYLTESFTGGVYAGYRTDQRDLAVGFDGVLKHWPDGCMETGFHAEKSLVNFDGQQTDIDRVSLYTRYIITPTSSLYTAPTQYIEGFTSWQKNDLPQPREYMPGLTRLIDQTNVGLHYHLDLLTPYWDPEMGARFDATYAAGLPILGESVTTQQVTAQLSGVVMPPEWTGWFSQTKLAWRAWGAYGGPDKYALFTLGGSELFRGFDQNERQGNAGWIGSLEWRVPILTESRLSIVDQTVGLRNLALAPFYDVGNMYSDGKSYGPPVHAVGVGLRMDVAWFSFIERTSLRIDIAKTLNAATPTQLWFGITHPF</sequence>
<dbReference type="RefSeq" id="WP_213494981.1">
    <property type="nucleotide sequence ID" value="NZ_CP074694.1"/>
</dbReference>
<dbReference type="PANTHER" id="PTHR11533">
    <property type="entry name" value="PROTEASE M1 ZINC METALLOPROTEASE"/>
    <property type="match status" value="1"/>
</dbReference>